<dbReference type="InterPro" id="IPR036890">
    <property type="entry name" value="HATPase_C_sf"/>
</dbReference>
<evidence type="ECO:0000256" key="7">
    <source>
        <dbReference type="ARBA" id="ARBA00022777"/>
    </source>
</evidence>
<comment type="subcellular location">
    <subcellularLocation>
        <location evidence="2">Cell membrane</location>
        <topology evidence="2">Multi-pass membrane protein</topology>
    </subcellularLocation>
</comment>
<feature type="domain" description="Histidine kinase" evidence="12">
    <location>
        <begin position="125"/>
        <end position="334"/>
    </location>
</feature>
<dbReference type="InterPro" id="IPR004358">
    <property type="entry name" value="Sig_transdc_His_kin-like_C"/>
</dbReference>
<keyword evidence="8 11" id="KW-1133">Transmembrane helix</keyword>
<dbReference type="PANTHER" id="PTHR45453:SF2">
    <property type="entry name" value="HISTIDINE KINASE"/>
    <property type="match status" value="1"/>
</dbReference>
<accession>A0ABS4E8N9</accession>
<comment type="caution">
    <text evidence="13">The sequence shown here is derived from an EMBL/GenBank/DDBJ whole genome shotgun (WGS) entry which is preliminary data.</text>
</comment>
<evidence type="ECO:0000256" key="8">
    <source>
        <dbReference type="ARBA" id="ARBA00022989"/>
    </source>
</evidence>
<evidence type="ECO:0000256" key="1">
    <source>
        <dbReference type="ARBA" id="ARBA00000085"/>
    </source>
</evidence>
<evidence type="ECO:0000256" key="2">
    <source>
        <dbReference type="ARBA" id="ARBA00004651"/>
    </source>
</evidence>
<comment type="catalytic activity">
    <reaction evidence="1">
        <text>ATP + protein L-histidine = ADP + protein N-phospho-L-histidine.</text>
        <dbReference type="EC" id="2.7.13.3"/>
    </reaction>
</comment>
<keyword evidence="6 11" id="KW-0812">Transmembrane</keyword>
<dbReference type="InterPro" id="IPR003594">
    <property type="entry name" value="HATPase_dom"/>
</dbReference>
<dbReference type="PANTHER" id="PTHR45453">
    <property type="entry name" value="PHOSPHATE REGULON SENSOR PROTEIN PHOR"/>
    <property type="match status" value="1"/>
</dbReference>
<gene>
    <name evidence="13" type="ORF">J2Z43_000699</name>
</gene>
<keyword evidence="9" id="KW-0902">Two-component regulatory system</keyword>
<organism evidence="13 14">
    <name type="scientific">Metaclostridioides mangenotii</name>
    <dbReference type="NCBI Taxonomy" id="1540"/>
    <lineage>
        <taxon>Bacteria</taxon>
        <taxon>Bacillati</taxon>
        <taxon>Bacillota</taxon>
        <taxon>Clostridia</taxon>
        <taxon>Peptostreptococcales</taxon>
        <taxon>Peptostreptococcaceae</taxon>
        <taxon>Metaclostridioides</taxon>
    </lineage>
</organism>
<evidence type="ECO:0000259" key="12">
    <source>
        <dbReference type="PROSITE" id="PS50109"/>
    </source>
</evidence>
<feature type="transmembrane region" description="Helical" evidence="11">
    <location>
        <begin position="41"/>
        <end position="61"/>
    </location>
</feature>
<dbReference type="Pfam" id="PF02518">
    <property type="entry name" value="HATPase_c"/>
    <property type="match status" value="1"/>
</dbReference>
<evidence type="ECO:0000256" key="10">
    <source>
        <dbReference type="ARBA" id="ARBA00023136"/>
    </source>
</evidence>
<feature type="transmembrane region" description="Helical" evidence="11">
    <location>
        <begin position="12"/>
        <end position="35"/>
    </location>
</feature>
<keyword evidence="14" id="KW-1185">Reference proteome</keyword>
<reference evidence="13 14" key="1">
    <citation type="submission" date="2021-03" db="EMBL/GenBank/DDBJ databases">
        <title>Genomic Encyclopedia of Type Strains, Phase IV (KMG-IV): sequencing the most valuable type-strain genomes for metagenomic binning, comparative biology and taxonomic classification.</title>
        <authorList>
            <person name="Goeker M."/>
        </authorList>
    </citation>
    <scope>NUCLEOTIDE SEQUENCE [LARGE SCALE GENOMIC DNA]</scope>
    <source>
        <strain evidence="13 14">DSM 1289</strain>
    </source>
</reference>
<dbReference type="GO" id="GO:0016301">
    <property type="term" value="F:kinase activity"/>
    <property type="evidence" value="ECO:0007669"/>
    <property type="project" value="UniProtKB-KW"/>
</dbReference>
<evidence type="ECO:0000313" key="14">
    <source>
        <dbReference type="Proteomes" id="UP000767291"/>
    </source>
</evidence>
<dbReference type="Proteomes" id="UP000767291">
    <property type="component" value="Unassembled WGS sequence"/>
</dbReference>
<dbReference type="SUPFAM" id="SSF55874">
    <property type="entry name" value="ATPase domain of HSP90 chaperone/DNA topoisomerase II/histidine kinase"/>
    <property type="match status" value="1"/>
</dbReference>
<protein>
    <recommendedName>
        <fullName evidence="3">histidine kinase</fullName>
        <ecNumber evidence="3">2.7.13.3</ecNumber>
    </recommendedName>
</protein>
<dbReference type="EMBL" id="JAGGJX010000001">
    <property type="protein sequence ID" value="MBP1854309.1"/>
    <property type="molecule type" value="Genomic_DNA"/>
</dbReference>
<keyword evidence="7 13" id="KW-0418">Kinase</keyword>
<dbReference type="InterPro" id="IPR005467">
    <property type="entry name" value="His_kinase_dom"/>
</dbReference>
<evidence type="ECO:0000256" key="3">
    <source>
        <dbReference type="ARBA" id="ARBA00012438"/>
    </source>
</evidence>
<evidence type="ECO:0000313" key="13">
    <source>
        <dbReference type="EMBL" id="MBP1854309.1"/>
    </source>
</evidence>
<dbReference type="InterPro" id="IPR050351">
    <property type="entry name" value="BphY/WalK/GraS-like"/>
</dbReference>
<dbReference type="SMART" id="SM00387">
    <property type="entry name" value="HATPase_c"/>
    <property type="match status" value="1"/>
</dbReference>
<keyword evidence="10 11" id="KW-0472">Membrane</keyword>
<evidence type="ECO:0000256" key="9">
    <source>
        <dbReference type="ARBA" id="ARBA00023012"/>
    </source>
</evidence>
<proteinExistence type="predicted"/>
<name>A0ABS4E8N9_9FIRM</name>
<keyword evidence="4" id="KW-1003">Cell membrane</keyword>
<dbReference type="EC" id="2.7.13.3" evidence="3"/>
<sequence>MTIKKFLKDNYSFFIYNLTLLLLITLTLVFSPIDYVFMDTIMYISLIDVVLTTTYLSLKYLNKKVFINKLKEGIDNNNFNELTIFNSNEEEKFYLNLLREYQDSSNKILNDNKKELEENKDMINLWVHDVKIPISIVKLIIEDNEDEEFDEVLTGINTEIFRIENALERVLYFSRLDSFHKDFFIQDVNLERIVKDVVKKYSTYFINKKISLKLENLDYTVLSDKKWLTFILEQIVGNSLKYISSNNDISITCKKTKNYLQLKVEDHGCGIKKEDLSRIFDKGFTGNNGRYNAKSTGLGLYLVKELSDKLKHDIKVESEYGKYTLFTIEFNVNM</sequence>
<dbReference type="PROSITE" id="PS50109">
    <property type="entry name" value="HIS_KIN"/>
    <property type="match status" value="1"/>
</dbReference>
<evidence type="ECO:0000256" key="5">
    <source>
        <dbReference type="ARBA" id="ARBA00022679"/>
    </source>
</evidence>
<evidence type="ECO:0000256" key="4">
    <source>
        <dbReference type="ARBA" id="ARBA00022475"/>
    </source>
</evidence>
<dbReference type="RefSeq" id="WP_209455848.1">
    <property type="nucleotide sequence ID" value="NZ_BAAACS010000017.1"/>
</dbReference>
<keyword evidence="5" id="KW-0808">Transferase</keyword>
<dbReference type="PRINTS" id="PR00344">
    <property type="entry name" value="BCTRLSENSOR"/>
</dbReference>
<evidence type="ECO:0000256" key="6">
    <source>
        <dbReference type="ARBA" id="ARBA00022692"/>
    </source>
</evidence>
<dbReference type="Gene3D" id="3.30.565.10">
    <property type="entry name" value="Histidine kinase-like ATPase, C-terminal domain"/>
    <property type="match status" value="1"/>
</dbReference>
<evidence type="ECO:0000256" key="11">
    <source>
        <dbReference type="SAM" id="Phobius"/>
    </source>
</evidence>